<dbReference type="RefSeq" id="WP_058219520.1">
    <property type="nucleotide sequence ID" value="NZ_LKLN01000031.1"/>
</dbReference>
<proteinExistence type="predicted"/>
<name>A0A0V8CZ53_LACLL</name>
<dbReference type="EMBL" id="LKLN01000031">
    <property type="protein sequence ID" value="KSU06329.1"/>
    <property type="molecule type" value="Genomic_DNA"/>
</dbReference>
<evidence type="ECO:0000313" key="1">
    <source>
        <dbReference type="EMBL" id="KSU06329.1"/>
    </source>
</evidence>
<dbReference type="AlphaFoldDB" id="A0A0V8CZ53"/>
<organism evidence="1 2">
    <name type="scientific">Lactococcus lactis subsp. lactis</name>
    <name type="common">Streptococcus lactis</name>
    <dbReference type="NCBI Taxonomy" id="1360"/>
    <lineage>
        <taxon>Bacteria</taxon>
        <taxon>Bacillati</taxon>
        <taxon>Bacillota</taxon>
        <taxon>Bacilli</taxon>
        <taxon>Lactobacillales</taxon>
        <taxon>Streptococcaceae</taxon>
        <taxon>Lactococcus</taxon>
    </lineage>
</organism>
<reference evidence="2" key="1">
    <citation type="submission" date="2015-10" db="EMBL/GenBank/DDBJ databases">
        <title>Draft Genome Sequences of 11 Lactococcus lactis subspecies cremoris strains.</title>
        <authorList>
            <person name="Wels M."/>
            <person name="Backus L."/>
            <person name="Boekhorst J."/>
            <person name="Dijkstra A."/>
            <person name="Beerthuizen M."/>
            <person name="Kelly W."/>
            <person name="Siezen R."/>
            <person name="Bachmann H."/>
            <person name="Van Hijum S."/>
        </authorList>
    </citation>
    <scope>NUCLEOTIDE SEQUENCE [LARGE SCALE GENOMIC DNA]</scope>
    <source>
        <strain evidence="2">KF282</strain>
    </source>
</reference>
<dbReference type="PATRIC" id="fig|1360.105.peg.2172"/>
<accession>A0A0V8CZ53</accession>
<sequence length="185" mass="21626">MITKVNAERARFFENKHFSIVSAKINHKTGHQIKKKSDTNKKTIIFFNLNKAPFRIKISHEFAETWKIRQEIKQSQMNNRSPEGLYPLMEQVEKSVAKIYDKEDIAVWDGWKRVFAYEDIYEVAFNRGVRHERKRRKAKYKPLAAFDLISAEDVIELSHELGISEDKLTNAVMEVISKRKNGGKG</sequence>
<evidence type="ECO:0000313" key="2">
    <source>
        <dbReference type="Proteomes" id="UP000053058"/>
    </source>
</evidence>
<comment type="caution">
    <text evidence="1">The sequence shown here is derived from an EMBL/GenBank/DDBJ whole genome shotgun (WGS) entry which is preliminary data.</text>
</comment>
<gene>
    <name evidence="1" type="ORF">KF282_1228</name>
</gene>
<protein>
    <submittedName>
        <fullName evidence="1">Uncharacterized protein</fullName>
    </submittedName>
</protein>
<dbReference type="Proteomes" id="UP000053058">
    <property type="component" value="Unassembled WGS sequence"/>
</dbReference>